<name>A0A0F4ZKL1_9PEZI</name>
<keyword evidence="6" id="KW-1185">Reference proteome</keyword>
<feature type="region of interest" description="Disordered" evidence="3">
    <location>
        <begin position="69"/>
        <end position="93"/>
    </location>
</feature>
<feature type="compositionally biased region" description="Low complexity" evidence="3">
    <location>
        <begin position="71"/>
        <end position="80"/>
    </location>
</feature>
<protein>
    <recommendedName>
        <fullName evidence="4">N-acetyltransferase domain-containing protein</fullName>
    </recommendedName>
</protein>
<evidence type="ECO:0000256" key="2">
    <source>
        <dbReference type="ARBA" id="ARBA00023315"/>
    </source>
</evidence>
<evidence type="ECO:0000313" key="5">
    <source>
        <dbReference type="EMBL" id="KKA31134.1"/>
    </source>
</evidence>
<evidence type="ECO:0000313" key="6">
    <source>
        <dbReference type="Proteomes" id="UP000033483"/>
    </source>
</evidence>
<accession>A0A0F4ZKL1</accession>
<evidence type="ECO:0000256" key="3">
    <source>
        <dbReference type="SAM" id="MobiDB-lite"/>
    </source>
</evidence>
<keyword evidence="1" id="KW-0808">Transferase</keyword>
<reference evidence="5 6" key="1">
    <citation type="submission" date="2015-03" db="EMBL/GenBank/DDBJ databases">
        <authorList>
            <person name="Radwan O."/>
            <person name="Al-Naeli F.A."/>
            <person name="Rendon G.A."/>
            <person name="Fields C."/>
        </authorList>
    </citation>
    <scope>NUCLEOTIDE SEQUENCE [LARGE SCALE GENOMIC DNA]</scope>
    <source>
        <strain evidence="5">CR-DP1</strain>
    </source>
</reference>
<dbReference type="OrthoDB" id="41532at2759"/>
<feature type="domain" description="N-acetyltransferase" evidence="4">
    <location>
        <begin position="137"/>
        <end position="238"/>
    </location>
</feature>
<dbReference type="PANTHER" id="PTHR43877">
    <property type="entry name" value="AMINOALKYLPHOSPHONATE N-ACETYLTRANSFERASE-RELATED-RELATED"/>
    <property type="match status" value="1"/>
</dbReference>
<dbReference type="Pfam" id="PF00583">
    <property type="entry name" value="Acetyltransf_1"/>
    <property type="match status" value="1"/>
</dbReference>
<gene>
    <name evidence="5" type="ORF">TD95_000596</name>
</gene>
<dbReference type="Gene3D" id="3.40.630.30">
    <property type="match status" value="1"/>
</dbReference>
<dbReference type="AlphaFoldDB" id="A0A0F4ZKL1"/>
<evidence type="ECO:0000259" key="4">
    <source>
        <dbReference type="PROSITE" id="PS51186"/>
    </source>
</evidence>
<organism evidence="5 6">
    <name type="scientific">Thielaviopsis punctulata</name>
    <dbReference type="NCBI Taxonomy" id="72032"/>
    <lineage>
        <taxon>Eukaryota</taxon>
        <taxon>Fungi</taxon>
        <taxon>Dikarya</taxon>
        <taxon>Ascomycota</taxon>
        <taxon>Pezizomycotina</taxon>
        <taxon>Sordariomycetes</taxon>
        <taxon>Hypocreomycetidae</taxon>
        <taxon>Microascales</taxon>
        <taxon>Ceratocystidaceae</taxon>
        <taxon>Thielaviopsis</taxon>
    </lineage>
</organism>
<keyword evidence="2" id="KW-0012">Acyltransferase</keyword>
<dbReference type="GO" id="GO:0016747">
    <property type="term" value="F:acyltransferase activity, transferring groups other than amino-acyl groups"/>
    <property type="evidence" value="ECO:0007669"/>
    <property type="project" value="InterPro"/>
</dbReference>
<evidence type="ECO:0000256" key="1">
    <source>
        <dbReference type="ARBA" id="ARBA00022679"/>
    </source>
</evidence>
<dbReference type="SUPFAM" id="SSF55729">
    <property type="entry name" value="Acyl-CoA N-acyltransferases (Nat)"/>
    <property type="match status" value="1"/>
</dbReference>
<dbReference type="PROSITE" id="PS51186">
    <property type="entry name" value="GNAT"/>
    <property type="match status" value="1"/>
</dbReference>
<sequence length="238" mass="25248">MPPAVRLFDPATDAHLVPYLAAVHANCITSDHTIATFLPPLSHDKLLTWWKNCISAVSRGERAMFLLVDEPSPSSSSSSPSSPPPPPSASASLCAIPGLDPALSAAVAATSTTATVTATTTTTTTTTGPQDPVRGADLMGVVMLVMPFSETGPFRGYVEKLLVSPKFRRRGGARALLDALEKEAVKRGRCLLMLDTESGSAAEHLCRRLGWTELGQIPNFGLSPGGGLRNETFFYKQL</sequence>
<dbReference type="InterPro" id="IPR000182">
    <property type="entry name" value="GNAT_dom"/>
</dbReference>
<dbReference type="EMBL" id="LAEV01000051">
    <property type="protein sequence ID" value="KKA31134.1"/>
    <property type="molecule type" value="Genomic_DNA"/>
</dbReference>
<dbReference type="InterPro" id="IPR050832">
    <property type="entry name" value="Bact_Acetyltransf"/>
</dbReference>
<proteinExistence type="predicted"/>
<dbReference type="PANTHER" id="PTHR43877:SF2">
    <property type="entry name" value="AMINOALKYLPHOSPHONATE N-ACETYLTRANSFERASE-RELATED"/>
    <property type="match status" value="1"/>
</dbReference>
<dbReference type="CDD" id="cd04301">
    <property type="entry name" value="NAT_SF"/>
    <property type="match status" value="1"/>
</dbReference>
<comment type="caution">
    <text evidence="5">The sequence shown here is derived from an EMBL/GenBank/DDBJ whole genome shotgun (WGS) entry which is preliminary data.</text>
</comment>
<dbReference type="Proteomes" id="UP000033483">
    <property type="component" value="Unassembled WGS sequence"/>
</dbReference>
<dbReference type="InterPro" id="IPR016181">
    <property type="entry name" value="Acyl_CoA_acyltransferase"/>
</dbReference>